<dbReference type="SUPFAM" id="SSF51695">
    <property type="entry name" value="PLC-like phosphodiesterases"/>
    <property type="match status" value="1"/>
</dbReference>
<dbReference type="InterPro" id="IPR017946">
    <property type="entry name" value="PLC-like_Pdiesterase_TIM-brl"/>
</dbReference>
<dbReference type="Gene3D" id="3.20.20.190">
    <property type="entry name" value="Phosphatidylinositol (PI) phosphodiesterase"/>
    <property type="match status" value="1"/>
</dbReference>
<evidence type="ECO:0000256" key="1">
    <source>
        <dbReference type="SAM" id="MobiDB-lite"/>
    </source>
</evidence>
<dbReference type="PANTHER" id="PTHR10336">
    <property type="entry name" value="PHOSPHOINOSITIDE-SPECIFIC PHOSPHOLIPASE C FAMILY PROTEIN"/>
    <property type="match status" value="1"/>
</dbReference>
<evidence type="ECO:0000259" key="2">
    <source>
        <dbReference type="Pfam" id="PF00388"/>
    </source>
</evidence>
<organism evidence="3 4">
    <name type="scientific">Chilo suppressalis</name>
    <name type="common">Asiatic rice borer moth</name>
    <dbReference type="NCBI Taxonomy" id="168631"/>
    <lineage>
        <taxon>Eukaryota</taxon>
        <taxon>Metazoa</taxon>
        <taxon>Ecdysozoa</taxon>
        <taxon>Arthropoda</taxon>
        <taxon>Hexapoda</taxon>
        <taxon>Insecta</taxon>
        <taxon>Pterygota</taxon>
        <taxon>Neoptera</taxon>
        <taxon>Endopterygota</taxon>
        <taxon>Lepidoptera</taxon>
        <taxon>Glossata</taxon>
        <taxon>Ditrysia</taxon>
        <taxon>Pyraloidea</taxon>
        <taxon>Crambidae</taxon>
        <taxon>Crambinae</taxon>
        <taxon>Chilo</taxon>
    </lineage>
</organism>
<name>A0ABN8BAZ0_CHISP</name>
<dbReference type="Pfam" id="PF00388">
    <property type="entry name" value="PI-PLC-X"/>
    <property type="match status" value="1"/>
</dbReference>
<keyword evidence="4" id="KW-1185">Reference proteome</keyword>
<sequence length="170" mass="19297">MFVFGKFDDTSRFKTYGLRSWSSSNFCNGRYASISPSSLDVNIDFYGPRGKPIRHEPDPALRADHCLSFEGFVRFLTDKDNYAFVPEQRRANNRASNKPSSAEGEEASKDLSKQMSGPLSQYYIASSHNTYLTGHQLKGESSVELYSQVSELFKPTDDYEPFYKVAPLPY</sequence>
<feature type="region of interest" description="Disordered" evidence="1">
    <location>
        <begin position="87"/>
        <end position="112"/>
    </location>
</feature>
<protein>
    <recommendedName>
        <fullName evidence="2">Phosphatidylinositol-specific phospholipase C X domain-containing protein</fullName>
    </recommendedName>
</protein>
<dbReference type="Gene3D" id="1.10.238.10">
    <property type="entry name" value="EF-hand"/>
    <property type="match status" value="1"/>
</dbReference>
<evidence type="ECO:0000313" key="4">
    <source>
        <dbReference type="Proteomes" id="UP001153292"/>
    </source>
</evidence>
<evidence type="ECO:0000313" key="3">
    <source>
        <dbReference type="EMBL" id="CAH0403803.1"/>
    </source>
</evidence>
<feature type="domain" description="Phosphatidylinositol-specific phospholipase C X" evidence="2">
    <location>
        <begin position="115"/>
        <end position="149"/>
    </location>
</feature>
<dbReference type="PROSITE" id="PS50007">
    <property type="entry name" value="PIPLC_X_DOMAIN"/>
    <property type="match status" value="1"/>
</dbReference>
<dbReference type="EMBL" id="OU963919">
    <property type="protein sequence ID" value="CAH0403803.1"/>
    <property type="molecule type" value="Genomic_DNA"/>
</dbReference>
<reference evidence="3" key="1">
    <citation type="submission" date="2021-12" db="EMBL/GenBank/DDBJ databases">
        <authorList>
            <person name="King R."/>
        </authorList>
    </citation>
    <scope>NUCLEOTIDE SEQUENCE</scope>
</reference>
<dbReference type="InterPro" id="IPR001192">
    <property type="entry name" value="PI-PLC_fam"/>
</dbReference>
<proteinExistence type="predicted"/>
<dbReference type="PANTHER" id="PTHR10336:SF6">
    <property type="entry name" value="1-PHOSPHATIDYLINOSITOL 4,5-BISPHOSPHATE PHOSPHODIESTERASE EPSILON-1"/>
    <property type="match status" value="1"/>
</dbReference>
<accession>A0ABN8BAZ0</accession>
<dbReference type="InterPro" id="IPR000909">
    <property type="entry name" value="PLipase_C_PInositol-sp_X_dom"/>
</dbReference>
<dbReference type="Proteomes" id="UP001153292">
    <property type="component" value="Chromosome 26"/>
</dbReference>
<gene>
    <name evidence="3" type="ORF">CHILSU_LOCUS7091</name>
</gene>